<dbReference type="GO" id="GO:0003735">
    <property type="term" value="F:structural constituent of ribosome"/>
    <property type="evidence" value="ECO:0007669"/>
    <property type="project" value="InterPro"/>
</dbReference>
<dbReference type="EMBL" id="CP001734">
    <property type="protein sequence ID" value="ACV68969.1"/>
    <property type="molecule type" value="Genomic_DNA"/>
</dbReference>
<dbReference type="Proteomes" id="UP000001052">
    <property type="component" value="Chromosome"/>
</dbReference>
<evidence type="ECO:0000256" key="8">
    <source>
        <dbReference type="HAMAP-Rule" id="MF_00500"/>
    </source>
</evidence>
<proteinExistence type="inferred from homology"/>
<keyword evidence="5 8" id="KW-0689">Ribosomal protein</keyword>
<accession>C8X3H2</accession>
<protein>
    <recommendedName>
        <fullName evidence="7 8">Small ribosomal subunit protein bS20</fullName>
    </recommendedName>
</protein>
<dbReference type="AlphaFoldDB" id="C8X3H2"/>
<name>C8X3H2_DESRD</name>
<keyword evidence="4 8" id="KW-0694">RNA-binding</keyword>
<dbReference type="Pfam" id="PF01649">
    <property type="entry name" value="Ribosomal_S20p"/>
    <property type="match status" value="1"/>
</dbReference>
<dbReference type="KEGG" id="drt:Dret_1685"/>
<dbReference type="GO" id="GO:0015935">
    <property type="term" value="C:small ribosomal subunit"/>
    <property type="evidence" value="ECO:0007669"/>
    <property type="project" value="TreeGrafter"/>
</dbReference>
<evidence type="ECO:0000256" key="3">
    <source>
        <dbReference type="ARBA" id="ARBA00022730"/>
    </source>
</evidence>
<keyword evidence="6 8" id="KW-0687">Ribonucleoprotein</keyword>
<feature type="region of interest" description="Disordered" evidence="9">
    <location>
        <begin position="1"/>
        <end position="22"/>
    </location>
</feature>
<comment type="function">
    <text evidence="1 8">Binds directly to 16S ribosomal RNA.</text>
</comment>
<evidence type="ECO:0000256" key="5">
    <source>
        <dbReference type="ARBA" id="ARBA00022980"/>
    </source>
</evidence>
<evidence type="ECO:0000256" key="9">
    <source>
        <dbReference type="SAM" id="MobiDB-lite"/>
    </source>
</evidence>
<sequence>MANHRSALKRHKQSLIRRDRNRAVKTRVKNALKTVYSAVENGDKGQAEEALKQASSVLDRAATKRVIHWRNASRHISRLTKKVNALG</sequence>
<dbReference type="NCBIfam" id="TIGR00029">
    <property type="entry name" value="S20"/>
    <property type="match status" value="1"/>
</dbReference>
<evidence type="ECO:0000256" key="6">
    <source>
        <dbReference type="ARBA" id="ARBA00023274"/>
    </source>
</evidence>
<dbReference type="RefSeq" id="WP_015752112.1">
    <property type="nucleotide sequence ID" value="NC_013223.1"/>
</dbReference>
<evidence type="ECO:0000313" key="10">
    <source>
        <dbReference type="EMBL" id="ACV68969.1"/>
    </source>
</evidence>
<dbReference type="InterPro" id="IPR036510">
    <property type="entry name" value="Ribosomal_bS20_sf"/>
</dbReference>
<dbReference type="eggNOG" id="COG0268">
    <property type="taxonomic scope" value="Bacteria"/>
</dbReference>
<dbReference type="SUPFAM" id="SSF46992">
    <property type="entry name" value="Ribosomal protein S20"/>
    <property type="match status" value="1"/>
</dbReference>
<dbReference type="InterPro" id="IPR002583">
    <property type="entry name" value="Ribosomal_bS20"/>
</dbReference>
<dbReference type="GO" id="GO:0005829">
    <property type="term" value="C:cytosol"/>
    <property type="evidence" value="ECO:0007669"/>
    <property type="project" value="TreeGrafter"/>
</dbReference>
<evidence type="ECO:0000256" key="1">
    <source>
        <dbReference type="ARBA" id="ARBA00003134"/>
    </source>
</evidence>
<gene>
    <name evidence="8" type="primary">rpsT</name>
    <name evidence="10" type="ordered locus">Dret_1685</name>
</gene>
<keyword evidence="3 8" id="KW-0699">rRNA-binding</keyword>
<dbReference type="OrthoDB" id="9807974at2"/>
<reference evidence="10 11" key="2">
    <citation type="journal article" date="2010" name="Stand. Genomic Sci.">
        <title>Complete genome sequence of Desulfohalobium retbaense type strain (HR(100)).</title>
        <authorList>
            <person name="Spring S."/>
            <person name="Nolan M."/>
            <person name="Lapidus A."/>
            <person name="Glavina Del Rio T."/>
            <person name="Copeland A."/>
            <person name="Tice H."/>
            <person name="Cheng J.F."/>
            <person name="Lucas S."/>
            <person name="Land M."/>
            <person name="Chen F."/>
            <person name="Bruce D."/>
            <person name="Goodwin L."/>
            <person name="Pitluck S."/>
            <person name="Ivanova N."/>
            <person name="Mavromatis K."/>
            <person name="Mikhailova N."/>
            <person name="Pati A."/>
            <person name="Chen A."/>
            <person name="Palaniappan K."/>
            <person name="Hauser L."/>
            <person name="Chang Y.J."/>
            <person name="Jeffries C.D."/>
            <person name="Munk C."/>
            <person name="Kiss H."/>
            <person name="Chain P."/>
            <person name="Han C."/>
            <person name="Brettin T."/>
            <person name="Detter J.C."/>
            <person name="Schuler E."/>
            <person name="Goker M."/>
            <person name="Rohde M."/>
            <person name="Bristow J."/>
            <person name="Eisen J.A."/>
            <person name="Markowitz V."/>
            <person name="Hugenholtz P."/>
            <person name="Kyrpides N.C."/>
            <person name="Klenk H.P."/>
        </authorList>
    </citation>
    <scope>NUCLEOTIDE SEQUENCE [LARGE SCALE GENOMIC DNA]</scope>
    <source>
        <strain evidence="10 11">DSM 5692</strain>
    </source>
</reference>
<evidence type="ECO:0000256" key="7">
    <source>
        <dbReference type="ARBA" id="ARBA00035136"/>
    </source>
</evidence>
<evidence type="ECO:0000313" key="11">
    <source>
        <dbReference type="Proteomes" id="UP000001052"/>
    </source>
</evidence>
<dbReference type="PANTHER" id="PTHR33398:SF1">
    <property type="entry name" value="SMALL RIBOSOMAL SUBUNIT PROTEIN BS20C"/>
    <property type="match status" value="1"/>
</dbReference>
<reference evidence="11" key="1">
    <citation type="submission" date="2009-09" db="EMBL/GenBank/DDBJ databases">
        <title>The complete chromosome of Desulfohalobium retbaense DSM 5692.</title>
        <authorList>
            <consortium name="US DOE Joint Genome Institute (JGI-PGF)"/>
            <person name="Lucas S."/>
            <person name="Copeland A."/>
            <person name="Lapidus A."/>
            <person name="Glavina del Rio T."/>
            <person name="Dalin E."/>
            <person name="Tice H."/>
            <person name="Bruce D."/>
            <person name="Goodwin L."/>
            <person name="Pitluck S."/>
            <person name="Kyrpides N."/>
            <person name="Mavromatis K."/>
            <person name="Ivanova N."/>
            <person name="Mikhailova N."/>
            <person name="Munk A.C."/>
            <person name="Brettin T."/>
            <person name="Detter J.C."/>
            <person name="Han C."/>
            <person name="Tapia R."/>
            <person name="Larimer F."/>
            <person name="Land M."/>
            <person name="Hauser L."/>
            <person name="Markowitz V."/>
            <person name="Cheng J.-F."/>
            <person name="Hugenholtz P."/>
            <person name="Woyke T."/>
            <person name="Wu D."/>
            <person name="Spring S."/>
            <person name="Klenk H.-P."/>
            <person name="Eisen J.A."/>
        </authorList>
    </citation>
    <scope>NUCLEOTIDE SEQUENCE [LARGE SCALE GENOMIC DNA]</scope>
    <source>
        <strain evidence="11">DSM 5692</strain>
    </source>
</reference>
<dbReference type="GO" id="GO:0070181">
    <property type="term" value="F:small ribosomal subunit rRNA binding"/>
    <property type="evidence" value="ECO:0007669"/>
    <property type="project" value="TreeGrafter"/>
</dbReference>
<organism evidence="10 11">
    <name type="scientific">Desulfohalobium retbaense (strain ATCC 49708 / DSM 5692 / JCM 16813 / HR100)</name>
    <dbReference type="NCBI Taxonomy" id="485915"/>
    <lineage>
        <taxon>Bacteria</taxon>
        <taxon>Pseudomonadati</taxon>
        <taxon>Thermodesulfobacteriota</taxon>
        <taxon>Desulfovibrionia</taxon>
        <taxon>Desulfovibrionales</taxon>
        <taxon>Desulfohalobiaceae</taxon>
        <taxon>Desulfohalobium</taxon>
    </lineage>
</organism>
<comment type="similarity">
    <text evidence="2 8">Belongs to the bacterial ribosomal protein bS20 family.</text>
</comment>
<feature type="compositionally biased region" description="Basic residues" evidence="9">
    <location>
        <begin position="1"/>
        <end position="15"/>
    </location>
</feature>
<dbReference type="GO" id="GO:0006412">
    <property type="term" value="P:translation"/>
    <property type="evidence" value="ECO:0007669"/>
    <property type="project" value="UniProtKB-UniRule"/>
</dbReference>
<dbReference type="Gene3D" id="1.20.58.110">
    <property type="entry name" value="Ribosomal protein S20"/>
    <property type="match status" value="1"/>
</dbReference>
<dbReference type="HAMAP" id="MF_00500">
    <property type="entry name" value="Ribosomal_bS20"/>
    <property type="match status" value="1"/>
</dbReference>
<dbReference type="PANTHER" id="PTHR33398">
    <property type="entry name" value="30S RIBOSOMAL PROTEIN S20"/>
    <property type="match status" value="1"/>
</dbReference>
<dbReference type="HOGENOM" id="CLU_160655_3_1_7"/>
<evidence type="ECO:0000256" key="4">
    <source>
        <dbReference type="ARBA" id="ARBA00022884"/>
    </source>
</evidence>
<dbReference type="STRING" id="485915.Dret_1685"/>
<keyword evidence="11" id="KW-1185">Reference proteome</keyword>
<evidence type="ECO:0000256" key="2">
    <source>
        <dbReference type="ARBA" id="ARBA00007634"/>
    </source>
</evidence>
<dbReference type="FunFam" id="1.20.58.110:FF:000001">
    <property type="entry name" value="30S ribosomal protein S20"/>
    <property type="match status" value="1"/>
</dbReference>